<dbReference type="RefSeq" id="WP_126806239.1">
    <property type="nucleotide sequence ID" value="NZ_NGKA01000001.1"/>
</dbReference>
<comment type="similarity">
    <text evidence="1">Belongs to the ABC transporter superfamily.</text>
</comment>
<keyword evidence="7" id="KW-1185">Reference proteome</keyword>
<name>A0A430B5Q6_9ENTE</name>
<proteinExistence type="inferred from homology"/>
<dbReference type="InterPro" id="IPR017871">
    <property type="entry name" value="ABC_transporter-like_CS"/>
</dbReference>
<evidence type="ECO:0000313" key="6">
    <source>
        <dbReference type="EMBL" id="RSU15635.1"/>
    </source>
</evidence>
<dbReference type="Pfam" id="PF00005">
    <property type="entry name" value="ABC_tran"/>
    <property type="match status" value="1"/>
</dbReference>
<keyword evidence="3" id="KW-0547">Nucleotide-binding</keyword>
<dbReference type="InterPro" id="IPR050763">
    <property type="entry name" value="ABC_transporter_ATP-binding"/>
</dbReference>
<dbReference type="InterPro" id="IPR003439">
    <property type="entry name" value="ABC_transporter-like_ATP-bd"/>
</dbReference>
<dbReference type="PROSITE" id="PS50893">
    <property type="entry name" value="ABC_TRANSPORTER_2"/>
    <property type="match status" value="1"/>
</dbReference>
<dbReference type="EMBL" id="NGKA01000001">
    <property type="protein sequence ID" value="RSU15635.1"/>
    <property type="molecule type" value="Genomic_DNA"/>
</dbReference>
<keyword evidence="4" id="KW-0067">ATP-binding</keyword>
<evidence type="ECO:0000256" key="1">
    <source>
        <dbReference type="ARBA" id="ARBA00005417"/>
    </source>
</evidence>
<evidence type="ECO:0000256" key="4">
    <source>
        <dbReference type="ARBA" id="ARBA00022840"/>
    </source>
</evidence>
<dbReference type="PANTHER" id="PTHR42711:SF5">
    <property type="entry name" value="ABC TRANSPORTER ATP-BINDING PROTEIN NATA"/>
    <property type="match status" value="1"/>
</dbReference>
<evidence type="ECO:0000313" key="7">
    <source>
        <dbReference type="Proteomes" id="UP000287605"/>
    </source>
</evidence>
<organism evidence="6 7">
    <name type="scientific">Vagococcus elongatus</name>
    <dbReference type="NCBI Taxonomy" id="180344"/>
    <lineage>
        <taxon>Bacteria</taxon>
        <taxon>Bacillati</taxon>
        <taxon>Bacillota</taxon>
        <taxon>Bacilli</taxon>
        <taxon>Lactobacillales</taxon>
        <taxon>Enterococcaceae</taxon>
        <taxon>Vagococcus</taxon>
    </lineage>
</organism>
<dbReference type="Gene3D" id="3.40.50.300">
    <property type="entry name" value="P-loop containing nucleotide triphosphate hydrolases"/>
    <property type="match status" value="1"/>
</dbReference>
<dbReference type="GO" id="GO:0016887">
    <property type="term" value="F:ATP hydrolysis activity"/>
    <property type="evidence" value="ECO:0007669"/>
    <property type="project" value="InterPro"/>
</dbReference>
<protein>
    <recommendedName>
        <fullName evidence="5">ABC transporter domain-containing protein</fullName>
    </recommendedName>
</protein>
<feature type="domain" description="ABC transporter" evidence="5">
    <location>
        <begin position="5"/>
        <end position="230"/>
    </location>
</feature>
<evidence type="ECO:0000256" key="3">
    <source>
        <dbReference type="ARBA" id="ARBA00022741"/>
    </source>
</evidence>
<dbReference type="InterPro" id="IPR003593">
    <property type="entry name" value="AAA+_ATPase"/>
</dbReference>
<dbReference type="PROSITE" id="PS00211">
    <property type="entry name" value="ABC_TRANSPORTER_1"/>
    <property type="match status" value="1"/>
</dbReference>
<evidence type="ECO:0000256" key="2">
    <source>
        <dbReference type="ARBA" id="ARBA00022448"/>
    </source>
</evidence>
<accession>A0A430B5Q6</accession>
<gene>
    <name evidence="6" type="ORF">CBF29_00745</name>
</gene>
<dbReference type="OrthoDB" id="9804819at2"/>
<evidence type="ECO:0000259" key="5">
    <source>
        <dbReference type="PROSITE" id="PS50893"/>
    </source>
</evidence>
<dbReference type="AlphaFoldDB" id="A0A430B5Q6"/>
<dbReference type="CDD" id="cd03230">
    <property type="entry name" value="ABC_DR_subfamily_A"/>
    <property type="match status" value="1"/>
</dbReference>
<dbReference type="InterPro" id="IPR027417">
    <property type="entry name" value="P-loop_NTPase"/>
</dbReference>
<dbReference type="Proteomes" id="UP000287605">
    <property type="component" value="Unassembled WGS sequence"/>
</dbReference>
<reference evidence="6 7" key="1">
    <citation type="submission" date="2017-05" db="EMBL/GenBank/DDBJ databases">
        <title>Vagococcus spp. assemblies.</title>
        <authorList>
            <person name="Gulvik C.A."/>
        </authorList>
    </citation>
    <scope>NUCLEOTIDE SEQUENCE [LARGE SCALE GENOMIC DNA]</scope>
    <source>
        <strain evidence="6 7">CCUG 51432</strain>
    </source>
</reference>
<dbReference type="SMART" id="SM00382">
    <property type="entry name" value="AAA"/>
    <property type="match status" value="1"/>
</dbReference>
<comment type="caution">
    <text evidence="6">The sequence shown here is derived from an EMBL/GenBank/DDBJ whole genome shotgun (WGS) entry which is preliminary data.</text>
</comment>
<keyword evidence="2" id="KW-0813">Transport</keyword>
<sequence>MSYVIEVKNLSVTIKSTKIVDDVSLSVKKGEVFGILGPNGAGKTTTIECIEGIRTNYTGDISVLGFNLLKNRTDLLKKIGIQLQEASYPDRLKVKEICKLYSSFYENPKDFHSLLESIGLHHRVNTHYSKLSGGEKQKLSIILALIPDPEILFLDELTAGLDPRSRREVWDIILKLKKEGITIMTTTHFLEEAEYLCDRICIMNQGKIVYTETMSNIQSLSSKQVVLSSKDEIPQEAFMAIPSVEKVSVEEDVYTIFCQPDIFLKEFNKISSLGKYVITNINVKQATLESIYFEKTGEKNE</sequence>
<dbReference type="PANTHER" id="PTHR42711">
    <property type="entry name" value="ABC TRANSPORTER ATP-BINDING PROTEIN"/>
    <property type="match status" value="1"/>
</dbReference>
<dbReference type="SUPFAM" id="SSF52540">
    <property type="entry name" value="P-loop containing nucleoside triphosphate hydrolases"/>
    <property type="match status" value="1"/>
</dbReference>
<dbReference type="GO" id="GO:0005524">
    <property type="term" value="F:ATP binding"/>
    <property type="evidence" value="ECO:0007669"/>
    <property type="project" value="UniProtKB-KW"/>
</dbReference>